<dbReference type="Proteomes" id="UP000703269">
    <property type="component" value="Unassembled WGS sequence"/>
</dbReference>
<sequence length="213" mass="23328">MSDVTHCLEITKYVVDDVARAAGALLPEPSAVPESAKYLRVSSGQEVQEPQYSYFVRAWDATEDEHNPLLDAADAADAAHDASTTTGVKWSHHVHLQCEPYTALDAPLTEFVYWNLKDGAEPAVVRALLTRLMAVVNAIPREEGMHKAGWGSVVGDETKYFVVIGWDTMEAFVTAVANSPAGRALLDDLAEHTVREVRHTVLNHPQAVVEARL</sequence>
<comment type="caution">
    <text evidence="1">The sequence shown here is derived from an EMBL/GenBank/DDBJ whole genome shotgun (WGS) entry which is preliminary data.</text>
</comment>
<evidence type="ECO:0000313" key="2">
    <source>
        <dbReference type="Proteomes" id="UP000703269"/>
    </source>
</evidence>
<dbReference type="OrthoDB" id="3830579at2759"/>
<keyword evidence="2" id="KW-1185">Reference proteome</keyword>
<reference evidence="1 2" key="1">
    <citation type="submission" date="2021-08" db="EMBL/GenBank/DDBJ databases">
        <title>Draft Genome Sequence of Phanerochaete sordida strain YK-624.</title>
        <authorList>
            <person name="Mori T."/>
            <person name="Dohra H."/>
            <person name="Suzuki T."/>
            <person name="Kawagishi H."/>
            <person name="Hirai H."/>
        </authorList>
    </citation>
    <scope>NUCLEOTIDE SEQUENCE [LARGE SCALE GENOMIC DNA]</scope>
    <source>
        <strain evidence="1 2">YK-624</strain>
    </source>
</reference>
<dbReference type="AlphaFoldDB" id="A0A9P3LIP2"/>
<evidence type="ECO:0000313" key="1">
    <source>
        <dbReference type="EMBL" id="GJE96731.1"/>
    </source>
</evidence>
<accession>A0A9P3LIP2</accession>
<dbReference type="Gene3D" id="3.30.70.100">
    <property type="match status" value="1"/>
</dbReference>
<protein>
    <recommendedName>
        <fullName evidence="3">ABM domain-containing protein</fullName>
    </recommendedName>
</protein>
<organism evidence="1 2">
    <name type="scientific">Phanerochaete sordida</name>
    <dbReference type="NCBI Taxonomy" id="48140"/>
    <lineage>
        <taxon>Eukaryota</taxon>
        <taxon>Fungi</taxon>
        <taxon>Dikarya</taxon>
        <taxon>Basidiomycota</taxon>
        <taxon>Agaricomycotina</taxon>
        <taxon>Agaricomycetes</taxon>
        <taxon>Polyporales</taxon>
        <taxon>Phanerochaetaceae</taxon>
        <taxon>Phanerochaete</taxon>
    </lineage>
</organism>
<dbReference type="SUPFAM" id="SSF54909">
    <property type="entry name" value="Dimeric alpha+beta barrel"/>
    <property type="match status" value="1"/>
</dbReference>
<gene>
    <name evidence="1" type="ORF">PsYK624_129370</name>
</gene>
<dbReference type="InterPro" id="IPR011008">
    <property type="entry name" value="Dimeric_a/b-barrel"/>
</dbReference>
<proteinExistence type="predicted"/>
<evidence type="ECO:0008006" key="3">
    <source>
        <dbReference type="Google" id="ProtNLM"/>
    </source>
</evidence>
<name>A0A9P3LIP2_9APHY</name>
<dbReference type="EMBL" id="BPQB01000063">
    <property type="protein sequence ID" value="GJE96731.1"/>
    <property type="molecule type" value="Genomic_DNA"/>
</dbReference>